<keyword evidence="1" id="KW-0813">Transport</keyword>
<comment type="caution">
    <text evidence="10">The sequence shown here is derived from an EMBL/GenBank/DDBJ whole genome shotgun (WGS) entry which is preliminary data.</text>
</comment>
<dbReference type="GO" id="GO:0009055">
    <property type="term" value="F:electron transfer activity"/>
    <property type="evidence" value="ECO:0007669"/>
    <property type="project" value="InterPro"/>
</dbReference>
<feature type="signal peptide" evidence="8">
    <location>
        <begin position="1"/>
        <end position="27"/>
    </location>
</feature>
<evidence type="ECO:0000256" key="6">
    <source>
        <dbReference type="ARBA" id="ARBA00023008"/>
    </source>
</evidence>
<dbReference type="InterPro" id="IPR028871">
    <property type="entry name" value="BlueCu_1_BS"/>
</dbReference>
<dbReference type="PROSITE" id="PS00196">
    <property type="entry name" value="COPPER_BLUE"/>
    <property type="match status" value="1"/>
</dbReference>
<keyword evidence="4" id="KW-0249">Electron transport</keyword>
<protein>
    <submittedName>
        <fullName evidence="10">Heme-binding domain-containing protein</fullName>
    </submittedName>
</protein>
<dbReference type="NCBIfam" id="TIGR02603">
    <property type="entry name" value="CxxCH_TIGR02603"/>
    <property type="match status" value="1"/>
</dbReference>
<keyword evidence="8" id="KW-0732">Signal</keyword>
<evidence type="ECO:0000259" key="9">
    <source>
        <dbReference type="PROSITE" id="PS51007"/>
    </source>
</evidence>
<dbReference type="InterPro" id="IPR008972">
    <property type="entry name" value="Cupredoxin"/>
</dbReference>
<dbReference type="OrthoDB" id="219211at2"/>
<dbReference type="PROSITE" id="PS51007">
    <property type="entry name" value="CYTC"/>
    <property type="match status" value="1"/>
</dbReference>
<evidence type="ECO:0000313" key="10">
    <source>
        <dbReference type="EMBL" id="PQO33230.1"/>
    </source>
</evidence>
<accession>A0A2S8FMI1</accession>
<dbReference type="PANTHER" id="PTHR33546">
    <property type="entry name" value="LARGE, MULTIFUNCTIONAL SECRETED PROTEIN-RELATED"/>
    <property type="match status" value="1"/>
</dbReference>
<dbReference type="PANTHER" id="PTHR33546:SF1">
    <property type="entry name" value="LARGE, MULTIFUNCTIONAL SECRETED PROTEIN"/>
    <property type="match status" value="1"/>
</dbReference>
<name>A0A2S8FMI1_9BACT</name>
<dbReference type="InterPro" id="IPR046476">
    <property type="entry name" value="DUF6797"/>
</dbReference>
<gene>
    <name evidence="10" type="ORF">C5Y96_10270</name>
</gene>
<dbReference type="GO" id="GO:0005507">
    <property type="term" value="F:copper ion binding"/>
    <property type="evidence" value="ECO:0007669"/>
    <property type="project" value="InterPro"/>
</dbReference>
<dbReference type="SUPFAM" id="SSF49503">
    <property type="entry name" value="Cupredoxins"/>
    <property type="match status" value="1"/>
</dbReference>
<sequence>MPTRWKRVPHILFCIFTVSFASSFSLAENPDEFCGDPNLTVATPVPAAFDKDYCEKITKLATAQGNAMRGMSVFRSAKYACLSCHQVGKQGGNVGPSLNEVNKRLTPDQIVEAVLWPSHTVKPEYTTWLFQLVDGQNVQGYKRNETSELIEVFDPTSQKIISLAKEDIDQSRESGTLMPTGMANAMSVSQRRDLVRFLLDLAHDEELVTLVHQADQPVAFTYDRAPLVPALWKLWQENVNRDRVYDFYRKQAMHFASATRDWHLLPAFPGLDDGKFGHWGNQNEAVWKDARWSQREKSPILAGVTHLPGKTVNKGICVQLGDNGELSTCFDPETLTYPAVWKDGFVKFSDVRHGFMDGLRPAGPIVEQPQEKRPDQPIQYHGYYRVGARIVFSYRIGNTEMLDTPWVENGKFTRTVMPASEHPLAKPIQSPPTQWAEEIITHGQLGSDDLPYAVDTIPLPTENPWEALTFVGDHDFLADGTAVVATMTGDVWLASGLDADLDEIRWKRFATGLHQPLGVAVRDNQIYVLGRDQITRLVDHNSDREADFYECFSNIYDTSSGGHDYTCGLEVDSLGNFYTASGKDGLLRISADGKQVDLLATGFRNPDGLAVTADGKVTVPCSEGAWTPASMVCLVDPSLKETPHYGYRGPKKGQAPSLPLIYMPRGLDNSSGGQAINSDARFGPLQNHLIHTSFGMGTHFLVLRDEVDGQDQGAVMPLPGEFRSGAHRAATNPADGQLYVSGMAGWGSYTPDDGCLHRVRYTGKPMQMPTRFHVHSNGILLEYQEPIDREIVRSAKTHFAQAWNYRYGPGYGSPEMAPSHPNVVGHEAIEIAGVHPINEKTIFVEMPDLQLVNQLHLLLQVDSGDAQELFVTVHKLDRPYVIFPGYQPAEKVIAAHPLLRDLALLGDRKPNPWQKKPESEPDAKLQLEAGKNLTYSTSELKAKAGQLVELTFTNPDVVPHNWVLLKPGTLATVGDLANKLVADPAAALNQYVPKTDDVLAYTDIVDPKQKFTIYFHAPEKPGRYPYFCSFPGHWMVMNGVLVVE</sequence>
<dbReference type="Pfam" id="PF00127">
    <property type="entry name" value="Copper-bind"/>
    <property type="match status" value="1"/>
</dbReference>
<keyword evidence="5 7" id="KW-0408">Iron</keyword>
<dbReference type="RefSeq" id="WP_105352784.1">
    <property type="nucleotide sequence ID" value="NZ_PUIA01000035.1"/>
</dbReference>
<reference evidence="10 11" key="1">
    <citation type="submission" date="2018-02" db="EMBL/GenBank/DDBJ databases">
        <title>Comparative genomes isolates from brazilian mangrove.</title>
        <authorList>
            <person name="Araujo J.E."/>
            <person name="Taketani R.G."/>
            <person name="Silva M.C.P."/>
            <person name="Loureco M.V."/>
            <person name="Andreote F.D."/>
        </authorList>
    </citation>
    <scope>NUCLEOTIDE SEQUENCE [LARGE SCALE GENOMIC DNA]</scope>
    <source>
        <strain evidence="10 11">HEX-2 MGV</strain>
    </source>
</reference>
<feature type="domain" description="Cytochrome c" evidence="9">
    <location>
        <begin position="65"/>
        <end position="202"/>
    </location>
</feature>
<dbReference type="InterPro" id="IPR009056">
    <property type="entry name" value="Cyt_c-like_dom"/>
</dbReference>
<evidence type="ECO:0000256" key="2">
    <source>
        <dbReference type="ARBA" id="ARBA00022617"/>
    </source>
</evidence>
<evidence type="ECO:0000256" key="5">
    <source>
        <dbReference type="ARBA" id="ARBA00023004"/>
    </source>
</evidence>
<dbReference type="Gene3D" id="1.10.760.10">
    <property type="entry name" value="Cytochrome c-like domain"/>
    <property type="match status" value="1"/>
</dbReference>
<evidence type="ECO:0000313" key="11">
    <source>
        <dbReference type="Proteomes" id="UP000240009"/>
    </source>
</evidence>
<dbReference type="CDD" id="cd04233">
    <property type="entry name" value="Auracyanin"/>
    <property type="match status" value="1"/>
</dbReference>
<dbReference type="EMBL" id="PUIA01000035">
    <property type="protein sequence ID" value="PQO33230.1"/>
    <property type="molecule type" value="Genomic_DNA"/>
</dbReference>
<feature type="chain" id="PRO_5015599350" evidence="8">
    <location>
        <begin position="28"/>
        <end position="1044"/>
    </location>
</feature>
<dbReference type="InterPro" id="IPR000923">
    <property type="entry name" value="BlueCu_1"/>
</dbReference>
<dbReference type="Gene3D" id="2.60.40.420">
    <property type="entry name" value="Cupredoxins - blue copper proteins"/>
    <property type="match status" value="1"/>
</dbReference>
<keyword evidence="2 7" id="KW-0349">Heme</keyword>
<evidence type="ECO:0000256" key="1">
    <source>
        <dbReference type="ARBA" id="ARBA00022448"/>
    </source>
</evidence>
<keyword evidence="6" id="KW-0186">Copper</keyword>
<dbReference type="AlphaFoldDB" id="A0A2S8FMI1"/>
<dbReference type="InterPro" id="IPR036909">
    <property type="entry name" value="Cyt_c-like_dom_sf"/>
</dbReference>
<dbReference type="SUPFAM" id="SSF101898">
    <property type="entry name" value="NHL repeat"/>
    <property type="match status" value="1"/>
</dbReference>
<evidence type="ECO:0000256" key="7">
    <source>
        <dbReference type="PROSITE-ProRule" id="PRU00433"/>
    </source>
</evidence>
<evidence type="ECO:0000256" key="4">
    <source>
        <dbReference type="ARBA" id="ARBA00022982"/>
    </source>
</evidence>
<evidence type="ECO:0000256" key="8">
    <source>
        <dbReference type="SAM" id="SignalP"/>
    </source>
</evidence>
<dbReference type="InterPro" id="IPR013427">
    <property type="entry name" value="Haem-bd_dom_put"/>
</dbReference>
<dbReference type="Pfam" id="PF20601">
    <property type="entry name" value="DUF6797"/>
    <property type="match status" value="1"/>
</dbReference>
<evidence type="ECO:0000256" key="3">
    <source>
        <dbReference type="ARBA" id="ARBA00022723"/>
    </source>
</evidence>
<dbReference type="Proteomes" id="UP000240009">
    <property type="component" value="Unassembled WGS sequence"/>
</dbReference>
<dbReference type="GO" id="GO:0020037">
    <property type="term" value="F:heme binding"/>
    <property type="evidence" value="ECO:0007669"/>
    <property type="project" value="InterPro"/>
</dbReference>
<keyword evidence="3 7" id="KW-0479">Metal-binding</keyword>
<proteinExistence type="predicted"/>
<dbReference type="InterPro" id="IPR011042">
    <property type="entry name" value="6-blade_b-propeller_TolB-like"/>
</dbReference>
<organism evidence="10 11">
    <name type="scientific">Blastopirellula marina</name>
    <dbReference type="NCBI Taxonomy" id="124"/>
    <lineage>
        <taxon>Bacteria</taxon>
        <taxon>Pseudomonadati</taxon>
        <taxon>Planctomycetota</taxon>
        <taxon>Planctomycetia</taxon>
        <taxon>Pirellulales</taxon>
        <taxon>Pirellulaceae</taxon>
        <taxon>Blastopirellula</taxon>
    </lineage>
</organism>
<dbReference type="Gene3D" id="2.120.10.30">
    <property type="entry name" value="TolB, C-terminal domain"/>
    <property type="match status" value="1"/>
</dbReference>
<dbReference type="SUPFAM" id="SSF46626">
    <property type="entry name" value="Cytochrome c"/>
    <property type="match status" value="1"/>
</dbReference>